<dbReference type="CDD" id="cd05233">
    <property type="entry name" value="SDR_c"/>
    <property type="match status" value="1"/>
</dbReference>
<dbReference type="AlphaFoldDB" id="A0A1R1RZG3"/>
<keyword evidence="4" id="KW-1185">Reference proteome</keyword>
<evidence type="ECO:0000313" key="3">
    <source>
        <dbReference type="EMBL" id="OMI08050.1"/>
    </source>
</evidence>
<evidence type="ECO:0000256" key="2">
    <source>
        <dbReference type="ARBA" id="ARBA00023002"/>
    </source>
</evidence>
<dbReference type="PRINTS" id="PR00081">
    <property type="entry name" value="GDHRDH"/>
</dbReference>
<evidence type="ECO:0000313" key="4">
    <source>
        <dbReference type="Proteomes" id="UP000187367"/>
    </source>
</evidence>
<organism evidence="3 4">
    <name type="scientific">Bacillus swezeyi</name>
    <dbReference type="NCBI Taxonomy" id="1925020"/>
    <lineage>
        <taxon>Bacteria</taxon>
        <taxon>Bacillati</taxon>
        <taxon>Bacillota</taxon>
        <taxon>Bacilli</taxon>
        <taxon>Bacillales</taxon>
        <taxon>Bacillaceae</taxon>
        <taxon>Bacillus</taxon>
    </lineage>
</organism>
<sequence length="243" mass="25609">MSKLALVTGASGGIGQSISEKLAQSGFDLLLHYNANKKEAVSLGGRLTDTYGIQTEIIHSDLSGPDGVETVSASIGGRALDAIVLNSGQSFHGLITDMPDTAVQEMVQLHVSSPFLLTRNLLPAMLRKKSGAIVAISSIWGETGASCEVLYSMTKGAQNLFVKALAKELAPSGIRVNAVSPGAVKTKMMGAFSNEEEEMITEDIPMGRLAKPEEVADAVEFLLSEKASYITGQILSVNGGWHC</sequence>
<proteinExistence type="inferred from homology"/>
<dbReference type="SUPFAM" id="SSF51735">
    <property type="entry name" value="NAD(P)-binding Rossmann-fold domains"/>
    <property type="match status" value="1"/>
</dbReference>
<comment type="caution">
    <text evidence="3">The sequence shown here is derived from an EMBL/GenBank/DDBJ whole genome shotgun (WGS) entry which is preliminary data.</text>
</comment>
<dbReference type="OrthoDB" id="9803333at2"/>
<protein>
    <submittedName>
        <fullName evidence="3">3-oxoacyl-ACP reductase</fullName>
    </submittedName>
</protein>
<dbReference type="PANTHER" id="PTHR42879:SF2">
    <property type="entry name" value="3-OXOACYL-[ACYL-CARRIER-PROTEIN] REDUCTASE FABG"/>
    <property type="match status" value="1"/>
</dbReference>
<dbReference type="EMBL" id="MTJL01000008">
    <property type="protein sequence ID" value="OMI08050.1"/>
    <property type="molecule type" value="Genomic_DNA"/>
</dbReference>
<evidence type="ECO:0000256" key="1">
    <source>
        <dbReference type="ARBA" id="ARBA00006484"/>
    </source>
</evidence>
<dbReference type="Pfam" id="PF13561">
    <property type="entry name" value="adh_short_C2"/>
    <property type="match status" value="1"/>
</dbReference>
<accession>A0A1R1RZG3</accession>
<dbReference type="PRINTS" id="PR00080">
    <property type="entry name" value="SDRFAMILY"/>
</dbReference>
<dbReference type="InterPro" id="IPR050259">
    <property type="entry name" value="SDR"/>
</dbReference>
<gene>
    <name evidence="3" type="primary">fabG</name>
    <name evidence="3" type="ORF">BW143_05510</name>
</gene>
<dbReference type="RefSeq" id="WP_076760581.1">
    <property type="nucleotide sequence ID" value="NZ_JARMMH010000004.1"/>
</dbReference>
<dbReference type="InterPro" id="IPR002347">
    <property type="entry name" value="SDR_fam"/>
</dbReference>
<reference evidence="3 4" key="1">
    <citation type="submission" date="2017-01" db="EMBL/GenBank/DDBJ databases">
        <title>Bacillus phylogenomics.</title>
        <authorList>
            <person name="Dunlap C."/>
        </authorList>
    </citation>
    <scope>NUCLEOTIDE SEQUENCE [LARGE SCALE GENOMIC DNA]</scope>
    <source>
        <strain evidence="3 4">NRRL B-41282</strain>
    </source>
</reference>
<keyword evidence="2" id="KW-0560">Oxidoreductase</keyword>
<name>A0A1R1RZG3_9BACI</name>
<dbReference type="GO" id="GO:0016491">
    <property type="term" value="F:oxidoreductase activity"/>
    <property type="evidence" value="ECO:0007669"/>
    <property type="project" value="UniProtKB-KW"/>
</dbReference>
<dbReference type="InterPro" id="IPR036291">
    <property type="entry name" value="NAD(P)-bd_dom_sf"/>
</dbReference>
<dbReference type="NCBIfam" id="NF047420">
    <property type="entry name" value="EF_P_mod_YmfI"/>
    <property type="match status" value="1"/>
</dbReference>
<comment type="similarity">
    <text evidence="1">Belongs to the short-chain dehydrogenases/reductases (SDR) family.</text>
</comment>
<dbReference type="Proteomes" id="UP000187367">
    <property type="component" value="Unassembled WGS sequence"/>
</dbReference>
<dbReference type="FunFam" id="3.40.50.720:FF:000173">
    <property type="entry name" value="3-oxoacyl-[acyl-carrier protein] reductase"/>
    <property type="match status" value="1"/>
</dbReference>
<dbReference type="Gene3D" id="3.40.50.720">
    <property type="entry name" value="NAD(P)-binding Rossmann-like Domain"/>
    <property type="match status" value="1"/>
</dbReference>
<accession>A0A1R1QTQ8</accession>
<dbReference type="PANTHER" id="PTHR42879">
    <property type="entry name" value="3-OXOACYL-(ACYL-CARRIER-PROTEIN) REDUCTASE"/>
    <property type="match status" value="1"/>
</dbReference>